<reference evidence="1 2" key="1">
    <citation type="submission" date="2019-03" db="EMBL/GenBank/DDBJ databases">
        <title>Genomics of glacier-inhabiting Cryobacterium strains.</title>
        <authorList>
            <person name="Liu Q."/>
            <person name="Xin Y.-H."/>
        </authorList>
    </citation>
    <scope>NUCLEOTIDE SEQUENCE [LARGE SCALE GENOMIC DNA]</scope>
    <source>
        <strain evidence="1 2">TMT2-16</strain>
    </source>
</reference>
<evidence type="ECO:0000313" key="1">
    <source>
        <dbReference type="EMBL" id="TFD06280.1"/>
    </source>
</evidence>
<gene>
    <name evidence="1" type="ORF">E3T25_02870</name>
</gene>
<comment type="caution">
    <text evidence="1">The sequence shown here is derived from an EMBL/GenBank/DDBJ whole genome shotgun (WGS) entry which is preliminary data.</text>
</comment>
<sequence length="69" mass="7626">MSELISVPEISLWDEPDISEVLAFFQGRIPEDLTKTVSANGITYATSPRCCHRFSGLSRPAPTRSSAER</sequence>
<evidence type="ECO:0000313" key="2">
    <source>
        <dbReference type="Proteomes" id="UP000297851"/>
    </source>
</evidence>
<dbReference type="Proteomes" id="UP000297851">
    <property type="component" value="Unassembled WGS sequence"/>
</dbReference>
<keyword evidence="2" id="KW-1185">Reference proteome</keyword>
<accession>A0ABY2JKT7</accession>
<dbReference type="EMBL" id="SOGO01000009">
    <property type="protein sequence ID" value="TFD06280.1"/>
    <property type="molecule type" value="Genomic_DNA"/>
</dbReference>
<protein>
    <submittedName>
        <fullName evidence="1">Uncharacterized protein</fullName>
    </submittedName>
</protein>
<organism evidence="1 2">
    <name type="scientific">Cryobacterium sandaracinum</name>
    <dbReference type="NCBI Taxonomy" id="1259247"/>
    <lineage>
        <taxon>Bacteria</taxon>
        <taxon>Bacillati</taxon>
        <taxon>Actinomycetota</taxon>
        <taxon>Actinomycetes</taxon>
        <taxon>Micrococcales</taxon>
        <taxon>Microbacteriaceae</taxon>
        <taxon>Cryobacterium</taxon>
    </lineage>
</organism>
<name>A0ABY2JKT7_9MICO</name>
<dbReference type="RefSeq" id="WP_134372020.1">
    <property type="nucleotide sequence ID" value="NZ_SOGO01000009.1"/>
</dbReference>
<proteinExistence type="predicted"/>